<dbReference type="InterPro" id="IPR051169">
    <property type="entry name" value="NADH-Q_oxidoreductase"/>
</dbReference>
<organism evidence="7 8">
    <name type="scientific">Streptomyces roseoverticillatus</name>
    <dbReference type="NCBI Taxonomy" id="66429"/>
    <lineage>
        <taxon>Bacteria</taxon>
        <taxon>Bacillati</taxon>
        <taxon>Actinomycetota</taxon>
        <taxon>Actinomycetes</taxon>
        <taxon>Kitasatosporales</taxon>
        <taxon>Streptomycetaceae</taxon>
        <taxon>Streptomyces</taxon>
    </lineage>
</organism>
<evidence type="ECO:0000256" key="4">
    <source>
        <dbReference type="ARBA" id="ARBA00022827"/>
    </source>
</evidence>
<evidence type="ECO:0000256" key="3">
    <source>
        <dbReference type="ARBA" id="ARBA00022630"/>
    </source>
</evidence>
<dbReference type="Proteomes" id="UP001552479">
    <property type="component" value="Unassembled WGS sequence"/>
</dbReference>
<dbReference type="PANTHER" id="PTHR42913">
    <property type="entry name" value="APOPTOSIS-INDUCING FACTOR 1"/>
    <property type="match status" value="1"/>
</dbReference>
<dbReference type="PANTHER" id="PTHR42913:SF3">
    <property type="entry name" value="64 KDA MITOCHONDRIAL NADH DEHYDROGENASE (EUROFUNG)"/>
    <property type="match status" value="1"/>
</dbReference>
<evidence type="ECO:0000256" key="5">
    <source>
        <dbReference type="ARBA" id="ARBA00023002"/>
    </source>
</evidence>
<dbReference type="Gene3D" id="3.50.50.100">
    <property type="match status" value="1"/>
</dbReference>
<dbReference type="RefSeq" id="WP_366086548.1">
    <property type="nucleotide sequence ID" value="NZ_JBFASG010000001.1"/>
</dbReference>
<protein>
    <submittedName>
        <fullName evidence="7">FAD-dependent oxidoreductase</fullName>
    </submittedName>
</protein>
<comment type="cofactor">
    <cofactor evidence="1">
        <name>FAD</name>
        <dbReference type="ChEBI" id="CHEBI:57692"/>
    </cofactor>
</comment>
<evidence type="ECO:0000313" key="8">
    <source>
        <dbReference type="Proteomes" id="UP001552479"/>
    </source>
</evidence>
<evidence type="ECO:0000259" key="6">
    <source>
        <dbReference type="Pfam" id="PF07992"/>
    </source>
</evidence>
<comment type="caution">
    <text evidence="7">The sequence shown here is derived from an EMBL/GenBank/DDBJ whole genome shotgun (WGS) entry which is preliminary data.</text>
</comment>
<accession>A0ABV3IQH3</accession>
<comment type="similarity">
    <text evidence="2">Belongs to the NADH dehydrogenase family.</text>
</comment>
<reference evidence="7 8" key="1">
    <citation type="submission" date="2024-06" db="EMBL/GenBank/DDBJ databases">
        <title>The Natural Products Discovery Center: Release of the First 8490 Sequenced Strains for Exploring Actinobacteria Biosynthetic Diversity.</title>
        <authorList>
            <person name="Kalkreuter E."/>
            <person name="Kautsar S.A."/>
            <person name="Yang D."/>
            <person name="Bader C.D."/>
            <person name="Teijaro C.N."/>
            <person name="Fluegel L."/>
            <person name="Davis C.M."/>
            <person name="Simpson J.R."/>
            <person name="Lauterbach L."/>
            <person name="Steele A.D."/>
            <person name="Gui C."/>
            <person name="Meng S."/>
            <person name="Li G."/>
            <person name="Viehrig K."/>
            <person name="Ye F."/>
            <person name="Su P."/>
            <person name="Kiefer A.F."/>
            <person name="Nichols A."/>
            <person name="Cepeda A.J."/>
            <person name="Yan W."/>
            <person name="Fan B."/>
            <person name="Jiang Y."/>
            <person name="Adhikari A."/>
            <person name="Zheng C.-J."/>
            <person name="Schuster L."/>
            <person name="Cowan T.M."/>
            <person name="Smanski M.J."/>
            <person name="Chevrette M.G."/>
            <person name="De Carvalho L.P.S."/>
            <person name="Shen B."/>
        </authorList>
    </citation>
    <scope>NUCLEOTIDE SEQUENCE [LARGE SCALE GENOMIC DNA]</scope>
    <source>
        <strain evidence="7 8">NPDC053791</strain>
    </source>
</reference>
<dbReference type="InterPro" id="IPR023753">
    <property type="entry name" value="FAD/NAD-binding_dom"/>
</dbReference>
<dbReference type="Pfam" id="PF07992">
    <property type="entry name" value="Pyr_redox_2"/>
    <property type="match status" value="1"/>
</dbReference>
<keyword evidence="8" id="KW-1185">Reference proteome</keyword>
<sequence length="384" mass="40196">MALARVVVVGAGYAGVMAANRLVAMGRSGVDVTVVNPRAQFVERIRLHEHAAGVSNAARPLSGLLHRDVRLRVAAVEAIAERSVRLDGGGALEFDYLLYAVGSAAARGVAGSEHAWSIAGLAGAEALRTRLRQLPVRARVVVIGGGLTGIESAAEIAYRYPSLEVELVSQSLAASLPRSSRPAVERKLANAGVLLRTGVRVTGIRADGIETDAGRLLLSDCTVWAGSFDVPDLARSSGLPVDSGGRLRTDDTLVCVGQRRIVGAGDAVAPPGHVGNHLRMSCQSAMPMGAHGADTVLALIRGERPAPLSIGMVGQAISLGRHDGFIQAAHRDDTPRKVVLSGRGAAVVKERVCRFTITSMRFPRAYRWLPGSPAVPAPTPAALR</sequence>
<evidence type="ECO:0000256" key="2">
    <source>
        <dbReference type="ARBA" id="ARBA00005272"/>
    </source>
</evidence>
<dbReference type="PRINTS" id="PR00368">
    <property type="entry name" value="FADPNR"/>
</dbReference>
<feature type="domain" description="FAD/NAD(P)-binding" evidence="6">
    <location>
        <begin position="5"/>
        <end position="286"/>
    </location>
</feature>
<name>A0ABV3IQH3_9ACTN</name>
<keyword evidence="4" id="KW-0274">FAD</keyword>
<keyword evidence="5" id="KW-0560">Oxidoreductase</keyword>
<dbReference type="EMBL" id="JBFASG010000001">
    <property type="protein sequence ID" value="MEV4921352.1"/>
    <property type="molecule type" value="Genomic_DNA"/>
</dbReference>
<evidence type="ECO:0000313" key="7">
    <source>
        <dbReference type="EMBL" id="MEV4921352.1"/>
    </source>
</evidence>
<evidence type="ECO:0000256" key="1">
    <source>
        <dbReference type="ARBA" id="ARBA00001974"/>
    </source>
</evidence>
<keyword evidence="3" id="KW-0285">Flavoprotein</keyword>
<proteinExistence type="inferred from homology"/>
<dbReference type="InterPro" id="IPR036188">
    <property type="entry name" value="FAD/NAD-bd_sf"/>
</dbReference>
<gene>
    <name evidence="7" type="ORF">AB0L03_00610</name>
</gene>
<dbReference type="SUPFAM" id="SSF51905">
    <property type="entry name" value="FAD/NAD(P)-binding domain"/>
    <property type="match status" value="1"/>
</dbReference>